<evidence type="ECO:0000256" key="1">
    <source>
        <dbReference type="SAM" id="Phobius"/>
    </source>
</evidence>
<reference evidence="2 3" key="1">
    <citation type="journal article" date="2015" name="BMC Genomics">
        <title>Insights from the genome of Ophiocordyceps polyrhachis-furcata to pathogenicity and host specificity in insect fungi.</title>
        <authorList>
            <person name="Wichadakul D."/>
            <person name="Kobmoo N."/>
            <person name="Ingsriswang S."/>
            <person name="Tangphatsornruang S."/>
            <person name="Chantasingh D."/>
            <person name="Luangsa-ard J.J."/>
            <person name="Eurwilaichitr L."/>
        </authorList>
    </citation>
    <scope>NUCLEOTIDE SEQUENCE [LARGE SCALE GENOMIC DNA]</scope>
    <source>
        <strain evidence="2 3">BCC 54312</strain>
    </source>
</reference>
<accession>A0A367L9M9</accession>
<keyword evidence="1" id="KW-0812">Transmembrane</keyword>
<feature type="transmembrane region" description="Helical" evidence="1">
    <location>
        <begin position="12"/>
        <end position="29"/>
    </location>
</feature>
<name>A0A367L9M9_9HYPO</name>
<keyword evidence="1" id="KW-1133">Transmembrane helix</keyword>
<sequence>MSVCASITRHKVGYITFILMILVPDKWLLPGTLIEKRSAVARILPPIPCPASSIVDHLRCSQQIVAVSMSLLHENVDVATEEGMSLFTGLGPSFLTNSILISTCLAYPPSNSPKPDCDSTFNLTALSFDFEGNFYRFQFWSPYPRYYIYQAGEIKWRWHNITFALVNPALDYEANCSSLALLEPGKYYPCSGLPLGHSADFSFDLNLYKLRVRYHWTCPNTSTVHRVKARIGMNCIKAEAVGKPSHGWVKCEQVNSTTLPTEAWG</sequence>
<evidence type="ECO:0000313" key="3">
    <source>
        <dbReference type="Proteomes" id="UP000253664"/>
    </source>
</evidence>
<dbReference type="EMBL" id="LKCN02000011">
    <property type="protein sequence ID" value="RCI10942.1"/>
    <property type="molecule type" value="Genomic_DNA"/>
</dbReference>
<keyword evidence="1" id="KW-0472">Membrane</keyword>
<proteinExistence type="predicted"/>
<dbReference type="AlphaFoldDB" id="A0A367L9M9"/>
<gene>
    <name evidence="2" type="ORF">L249_5160</name>
</gene>
<dbReference type="Proteomes" id="UP000253664">
    <property type="component" value="Unassembled WGS sequence"/>
</dbReference>
<keyword evidence="3" id="KW-1185">Reference proteome</keyword>
<protein>
    <submittedName>
        <fullName evidence="2">Uncharacterized protein</fullName>
    </submittedName>
</protein>
<dbReference type="OrthoDB" id="10409140at2759"/>
<evidence type="ECO:0000313" key="2">
    <source>
        <dbReference type="EMBL" id="RCI10942.1"/>
    </source>
</evidence>
<comment type="caution">
    <text evidence="2">The sequence shown here is derived from an EMBL/GenBank/DDBJ whole genome shotgun (WGS) entry which is preliminary data.</text>
</comment>
<organism evidence="2 3">
    <name type="scientific">Ophiocordyceps polyrhachis-furcata BCC 54312</name>
    <dbReference type="NCBI Taxonomy" id="1330021"/>
    <lineage>
        <taxon>Eukaryota</taxon>
        <taxon>Fungi</taxon>
        <taxon>Dikarya</taxon>
        <taxon>Ascomycota</taxon>
        <taxon>Pezizomycotina</taxon>
        <taxon>Sordariomycetes</taxon>
        <taxon>Hypocreomycetidae</taxon>
        <taxon>Hypocreales</taxon>
        <taxon>Ophiocordycipitaceae</taxon>
        <taxon>Ophiocordyceps</taxon>
    </lineage>
</organism>